<dbReference type="AlphaFoldDB" id="A0A2P2N1S1"/>
<sequence>MLLPNTWNLVHIESGQKSAGRNGFCMSSGASAHCLALTSQKQKKLLMCWIHFM</sequence>
<accession>A0A2P2N1S1</accession>
<keyword evidence="1" id="KW-0670">Pyruvate</keyword>
<organism evidence="1">
    <name type="scientific">Rhizophora mucronata</name>
    <name type="common">Asiatic mangrove</name>
    <dbReference type="NCBI Taxonomy" id="61149"/>
    <lineage>
        <taxon>Eukaryota</taxon>
        <taxon>Viridiplantae</taxon>
        <taxon>Streptophyta</taxon>
        <taxon>Embryophyta</taxon>
        <taxon>Tracheophyta</taxon>
        <taxon>Spermatophyta</taxon>
        <taxon>Magnoliopsida</taxon>
        <taxon>eudicotyledons</taxon>
        <taxon>Gunneridae</taxon>
        <taxon>Pentapetalae</taxon>
        <taxon>rosids</taxon>
        <taxon>fabids</taxon>
        <taxon>Malpighiales</taxon>
        <taxon>Rhizophoraceae</taxon>
        <taxon>Rhizophora</taxon>
    </lineage>
</organism>
<protein>
    <submittedName>
        <fullName evidence="1">Phosphoenolpyruvate carboxylase</fullName>
    </submittedName>
</protein>
<name>A0A2P2N1S1_RHIMU</name>
<evidence type="ECO:0000313" key="1">
    <source>
        <dbReference type="EMBL" id="MBX36407.1"/>
    </source>
</evidence>
<reference evidence="1" key="1">
    <citation type="submission" date="2018-02" db="EMBL/GenBank/DDBJ databases">
        <title>Rhizophora mucronata_Transcriptome.</title>
        <authorList>
            <person name="Meera S.P."/>
            <person name="Sreeshan A."/>
            <person name="Augustine A."/>
        </authorList>
    </citation>
    <scope>NUCLEOTIDE SEQUENCE</scope>
    <source>
        <tissue evidence="1">Leaf</tissue>
    </source>
</reference>
<proteinExistence type="predicted"/>
<dbReference type="EMBL" id="GGEC01055923">
    <property type="protein sequence ID" value="MBX36407.1"/>
    <property type="molecule type" value="Transcribed_RNA"/>
</dbReference>